<evidence type="ECO:0000313" key="8">
    <source>
        <dbReference type="Proteomes" id="UP000824083"/>
    </source>
</evidence>
<keyword evidence="3 6" id="KW-0812">Transmembrane</keyword>
<dbReference type="PANTHER" id="PTHR33931:SF2">
    <property type="entry name" value="HOLIN-LIKE PROTEIN CIDA"/>
    <property type="match status" value="1"/>
</dbReference>
<proteinExistence type="predicted"/>
<comment type="caution">
    <text evidence="7">The sequence shown here is derived from an EMBL/GenBank/DDBJ whole genome shotgun (WGS) entry which is preliminary data.</text>
</comment>
<dbReference type="Proteomes" id="UP000824083">
    <property type="component" value="Unassembled WGS sequence"/>
</dbReference>
<comment type="subcellular location">
    <subcellularLocation>
        <location evidence="1">Cell membrane</location>
        <topology evidence="1">Multi-pass membrane protein</topology>
    </subcellularLocation>
</comment>
<evidence type="ECO:0000256" key="5">
    <source>
        <dbReference type="ARBA" id="ARBA00023136"/>
    </source>
</evidence>
<evidence type="ECO:0000313" key="7">
    <source>
        <dbReference type="EMBL" id="HIU36901.1"/>
    </source>
</evidence>
<dbReference type="GO" id="GO:0005886">
    <property type="term" value="C:plasma membrane"/>
    <property type="evidence" value="ECO:0007669"/>
    <property type="project" value="UniProtKB-SubCell"/>
</dbReference>
<reference evidence="7" key="1">
    <citation type="submission" date="2020-10" db="EMBL/GenBank/DDBJ databases">
        <authorList>
            <person name="Gilroy R."/>
        </authorList>
    </citation>
    <scope>NUCLEOTIDE SEQUENCE</scope>
    <source>
        <strain evidence="7">7463</strain>
    </source>
</reference>
<accession>A0A9D1IHM2</accession>
<evidence type="ECO:0000256" key="4">
    <source>
        <dbReference type="ARBA" id="ARBA00022989"/>
    </source>
</evidence>
<evidence type="ECO:0000256" key="6">
    <source>
        <dbReference type="SAM" id="Phobius"/>
    </source>
</evidence>
<feature type="transmembrane region" description="Helical" evidence="6">
    <location>
        <begin position="85"/>
        <end position="105"/>
    </location>
</feature>
<reference evidence="7" key="2">
    <citation type="journal article" date="2021" name="PeerJ">
        <title>Extensive microbial diversity within the chicken gut microbiome revealed by metagenomics and culture.</title>
        <authorList>
            <person name="Gilroy R."/>
            <person name="Ravi A."/>
            <person name="Getino M."/>
            <person name="Pursley I."/>
            <person name="Horton D.L."/>
            <person name="Alikhan N.F."/>
            <person name="Baker D."/>
            <person name="Gharbi K."/>
            <person name="Hall N."/>
            <person name="Watson M."/>
            <person name="Adriaenssens E.M."/>
            <person name="Foster-Nyarko E."/>
            <person name="Jarju S."/>
            <person name="Secka A."/>
            <person name="Antonio M."/>
            <person name="Oren A."/>
            <person name="Chaudhuri R.R."/>
            <person name="La Ragione R."/>
            <person name="Hildebrand F."/>
            <person name="Pallen M.J."/>
        </authorList>
    </citation>
    <scope>NUCLEOTIDE SEQUENCE</scope>
    <source>
        <strain evidence="7">7463</strain>
    </source>
</reference>
<keyword evidence="4 6" id="KW-1133">Transmembrane helix</keyword>
<feature type="transmembrane region" description="Helical" evidence="6">
    <location>
        <begin position="54"/>
        <end position="73"/>
    </location>
</feature>
<dbReference type="EMBL" id="DVMY01000028">
    <property type="protein sequence ID" value="HIU36901.1"/>
    <property type="molecule type" value="Genomic_DNA"/>
</dbReference>
<dbReference type="InterPro" id="IPR005538">
    <property type="entry name" value="LrgA/CidA"/>
</dbReference>
<dbReference type="AlphaFoldDB" id="A0A9D1IHM2"/>
<gene>
    <name evidence="7" type="ORF">IAC56_01285</name>
</gene>
<evidence type="ECO:0000256" key="3">
    <source>
        <dbReference type="ARBA" id="ARBA00022692"/>
    </source>
</evidence>
<organism evidence="7 8">
    <name type="scientific">Candidatus Aphodousia faecigallinarum</name>
    <dbReference type="NCBI Taxonomy" id="2840677"/>
    <lineage>
        <taxon>Bacteria</taxon>
        <taxon>Pseudomonadati</taxon>
        <taxon>Pseudomonadota</taxon>
        <taxon>Betaproteobacteria</taxon>
        <taxon>Burkholderiales</taxon>
        <taxon>Sutterellaceae</taxon>
        <taxon>Sutterellaceae incertae sedis</taxon>
        <taxon>Candidatus Aphodousia</taxon>
    </lineage>
</organism>
<keyword evidence="2" id="KW-1003">Cell membrane</keyword>
<protein>
    <submittedName>
        <fullName evidence="7">CidA/LrgA family protein</fullName>
    </submittedName>
</protein>
<dbReference type="Pfam" id="PF03788">
    <property type="entry name" value="LrgA"/>
    <property type="match status" value="1"/>
</dbReference>
<sequence length="118" mass="12747">MLISVALFLLLQLVGEALSYGFGWPIPGPVLGMIFLLIGFLIKDDLIERVRLTASVLLAHLALLFVPAGVGIVRHWDRISSEWLAIAAILVVGTAITMVVTALVIQWSAKLLGVDDDD</sequence>
<dbReference type="PANTHER" id="PTHR33931">
    <property type="entry name" value="HOLIN-LIKE PROTEIN CIDA-RELATED"/>
    <property type="match status" value="1"/>
</dbReference>
<evidence type="ECO:0000256" key="2">
    <source>
        <dbReference type="ARBA" id="ARBA00022475"/>
    </source>
</evidence>
<keyword evidence="5 6" id="KW-0472">Membrane</keyword>
<evidence type="ECO:0000256" key="1">
    <source>
        <dbReference type="ARBA" id="ARBA00004651"/>
    </source>
</evidence>
<feature type="transmembrane region" description="Helical" evidence="6">
    <location>
        <begin position="27"/>
        <end position="42"/>
    </location>
</feature>
<name>A0A9D1IHM2_9BURK</name>